<protein>
    <recommendedName>
        <fullName evidence="2">Mediator of RNA polymerase II transcription subunit 15</fullName>
    </recommendedName>
    <alternativeName>
        <fullName evidence="2">Mediator complex subunit 15</fullName>
    </alternativeName>
</protein>
<dbReference type="InterPro" id="IPR036529">
    <property type="entry name" value="KIX_dom_sf"/>
</dbReference>
<name>A0AAV2NX49_9HYME</name>
<evidence type="ECO:0000256" key="1">
    <source>
        <dbReference type="ARBA" id="ARBA00023242"/>
    </source>
</evidence>
<organism evidence="4 5">
    <name type="scientific">Lasius platythorax</name>
    <dbReference type="NCBI Taxonomy" id="488582"/>
    <lineage>
        <taxon>Eukaryota</taxon>
        <taxon>Metazoa</taxon>
        <taxon>Ecdysozoa</taxon>
        <taxon>Arthropoda</taxon>
        <taxon>Hexapoda</taxon>
        <taxon>Insecta</taxon>
        <taxon>Pterygota</taxon>
        <taxon>Neoptera</taxon>
        <taxon>Endopterygota</taxon>
        <taxon>Hymenoptera</taxon>
        <taxon>Apocrita</taxon>
        <taxon>Aculeata</taxon>
        <taxon>Formicoidea</taxon>
        <taxon>Formicidae</taxon>
        <taxon>Formicinae</taxon>
        <taxon>Lasius</taxon>
        <taxon>Lasius</taxon>
    </lineage>
</organism>
<evidence type="ECO:0000313" key="5">
    <source>
        <dbReference type="Proteomes" id="UP001497644"/>
    </source>
</evidence>
<accession>A0AAV2NX49</accession>
<sequence>MAETMANDLGITESYRQSVRAKIDEAIQMYGMLASKNSIEMENHVYQKAKSKEQYVGYVARLILEYRKMSNAS</sequence>
<comment type="subunit">
    <text evidence="2">Component of the Mediator complex.</text>
</comment>
<keyword evidence="5" id="KW-1185">Reference proteome</keyword>
<feature type="domain" description="Mediator of RNA polymerase II transcription subunit 15 N-terminal" evidence="3">
    <location>
        <begin position="12"/>
        <end position="72"/>
    </location>
</feature>
<evidence type="ECO:0000259" key="3">
    <source>
        <dbReference type="Pfam" id="PF09606"/>
    </source>
</evidence>
<comment type="subcellular location">
    <subcellularLocation>
        <location evidence="2">Nucleus</location>
    </subcellularLocation>
</comment>
<keyword evidence="2" id="KW-0804">Transcription</keyword>
<proteinExistence type="inferred from homology"/>
<comment type="function">
    <text evidence="2">Component of the Mediator complex, a coactivator involved in the regulated transcription of nearly all RNA polymerase II-dependent genes. Mediator functions as a bridge to convey information from gene-specific regulatory proteins to the basal RNA polymerase II transcription machinery. Mediator is recruited to promoters by direct interactions with regulatory proteins and serves as a scaffold for the assembly of a functional preinitiation complex with RNA polymerase II and the general transcription factors.</text>
</comment>
<dbReference type="Proteomes" id="UP001497644">
    <property type="component" value="Chromosome 5"/>
</dbReference>
<reference evidence="4" key="1">
    <citation type="submission" date="2024-04" db="EMBL/GenBank/DDBJ databases">
        <authorList>
            <consortium name="Molecular Ecology Group"/>
        </authorList>
    </citation>
    <scope>NUCLEOTIDE SEQUENCE</scope>
</reference>
<dbReference type="GO" id="GO:0003712">
    <property type="term" value="F:transcription coregulator activity"/>
    <property type="evidence" value="ECO:0007669"/>
    <property type="project" value="InterPro"/>
</dbReference>
<dbReference type="GO" id="GO:0005634">
    <property type="term" value="C:nucleus"/>
    <property type="evidence" value="ECO:0007669"/>
    <property type="project" value="UniProtKB-SubCell"/>
</dbReference>
<keyword evidence="2" id="KW-0805">Transcription regulation</keyword>
<evidence type="ECO:0000256" key="2">
    <source>
        <dbReference type="RuleBase" id="RU364148"/>
    </source>
</evidence>
<evidence type="ECO:0000313" key="4">
    <source>
        <dbReference type="EMBL" id="CAL1684301.1"/>
    </source>
</evidence>
<dbReference type="GO" id="GO:0006355">
    <property type="term" value="P:regulation of DNA-templated transcription"/>
    <property type="evidence" value="ECO:0007669"/>
    <property type="project" value="InterPro"/>
</dbReference>
<dbReference type="EMBL" id="OZ034828">
    <property type="protein sequence ID" value="CAL1684301.1"/>
    <property type="molecule type" value="Genomic_DNA"/>
</dbReference>
<comment type="similarity">
    <text evidence="2">Belongs to the Mediator complex subunit 15 family.</text>
</comment>
<dbReference type="InterPro" id="IPR019087">
    <property type="entry name" value="Med15_N"/>
</dbReference>
<dbReference type="SUPFAM" id="SSF47040">
    <property type="entry name" value="Kix domain of CBP (creb binding protein)"/>
    <property type="match status" value="1"/>
</dbReference>
<dbReference type="Pfam" id="PF09606">
    <property type="entry name" value="Med15_N"/>
    <property type="match status" value="1"/>
</dbReference>
<dbReference type="Gene3D" id="1.10.246.20">
    <property type="entry name" value="Coactivator CBP, KIX domain"/>
    <property type="match status" value="1"/>
</dbReference>
<keyword evidence="2" id="KW-0010">Activator</keyword>
<dbReference type="AlphaFoldDB" id="A0AAV2NX49"/>
<gene>
    <name evidence="2" type="primary">MED15</name>
    <name evidence="4" type="ORF">LPLAT_LOCUS9959</name>
</gene>
<keyword evidence="1 2" id="KW-0539">Nucleus</keyword>